<evidence type="ECO:0000313" key="3">
    <source>
        <dbReference type="Proteomes" id="UP000249619"/>
    </source>
</evidence>
<evidence type="ECO:0000313" key="2">
    <source>
        <dbReference type="EMBL" id="RAR14423.1"/>
    </source>
</evidence>
<proteinExistence type="predicted"/>
<dbReference type="PANTHER" id="PTHR47657:SF7">
    <property type="entry name" value="STEROL REGULATORY ELEMENT-BINDING PROTEIN ECM22"/>
    <property type="match status" value="1"/>
</dbReference>
<name>A0A364NB67_STELY</name>
<dbReference type="GO" id="GO:0000981">
    <property type="term" value="F:DNA-binding transcription factor activity, RNA polymerase II-specific"/>
    <property type="evidence" value="ECO:0007669"/>
    <property type="project" value="TreeGrafter"/>
</dbReference>
<sequence length="495" mass="55917">MDDLFEGYMVVDGIGDFLDDPTLINQTKHPAIAPRPEQHAQQPKETLQPSTSDVNERNQVYPDIFKHARRNYVLSEVPSPRQVVRMSDTPTIYSADDMQLFHHYLIAAYPCIPHDFREIWIRDVPLQSHKYSYLMDAMLAIAGSHLSIQVENPKHQLALHHRQKAIVGLEDAFSRWPPTAEESHIMFAASYLLCFQSTYMEDAFFEHFLSLRGCSLLSQLIVAEGFGGPFVEQRNLDLIAMDTTFRDFPEIDQELLHEALLSLRRFSKVVARPEAHPIEKVIVGQLVEALRYLLHSDVPVECEEAATPDLTEATTLSETTPPSTSSSSLQSFKNPLLPANLSVVFSDIDWENITTAPPGAPLPLTSFVAMMAILTIFSTWPHDALVYIFDQGNHIGNVVMAHFCAIRFFLSPLTAPKIALRTPTKATVQWSARIMAAIDEDDESGEWAQYVEWPRKIQQCMQACVDKNRGFTMGDIRDMVTQDSDAFKEGRAPKQ</sequence>
<feature type="region of interest" description="Disordered" evidence="1">
    <location>
        <begin position="32"/>
        <end position="54"/>
    </location>
</feature>
<keyword evidence="3" id="KW-1185">Reference proteome</keyword>
<dbReference type="InterPro" id="IPR052400">
    <property type="entry name" value="Zn2-C6_fungal_TF"/>
</dbReference>
<accession>A0A364NB67</accession>
<dbReference type="STRING" id="183478.A0A364NB67"/>
<feature type="region of interest" description="Disordered" evidence="1">
    <location>
        <begin position="307"/>
        <end position="331"/>
    </location>
</feature>
<dbReference type="EMBL" id="QGDH01000022">
    <property type="protein sequence ID" value="RAR14423.1"/>
    <property type="molecule type" value="Genomic_DNA"/>
</dbReference>
<dbReference type="AlphaFoldDB" id="A0A364NB67"/>
<comment type="caution">
    <text evidence="2">The sequence shown here is derived from an EMBL/GenBank/DDBJ whole genome shotgun (WGS) entry which is preliminary data.</text>
</comment>
<evidence type="ECO:0000256" key="1">
    <source>
        <dbReference type="SAM" id="MobiDB-lite"/>
    </source>
</evidence>
<feature type="compositionally biased region" description="Polar residues" evidence="1">
    <location>
        <begin position="39"/>
        <end position="53"/>
    </location>
</feature>
<dbReference type="Proteomes" id="UP000249619">
    <property type="component" value="Unassembled WGS sequence"/>
</dbReference>
<organism evidence="2 3">
    <name type="scientific">Stemphylium lycopersici</name>
    <name type="common">Tomato gray leaf spot disease fungus</name>
    <name type="synonym">Thyrospora lycopersici</name>
    <dbReference type="NCBI Taxonomy" id="183478"/>
    <lineage>
        <taxon>Eukaryota</taxon>
        <taxon>Fungi</taxon>
        <taxon>Dikarya</taxon>
        <taxon>Ascomycota</taxon>
        <taxon>Pezizomycotina</taxon>
        <taxon>Dothideomycetes</taxon>
        <taxon>Pleosporomycetidae</taxon>
        <taxon>Pleosporales</taxon>
        <taxon>Pleosporineae</taxon>
        <taxon>Pleosporaceae</taxon>
        <taxon>Stemphylium</taxon>
    </lineage>
</organism>
<reference evidence="3" key="1">
    <citation type="submission" date="2018-05" db="EMBL/GenBank/DDBJ databases">
        <title>Draft genome sequence of Stemphylium lycopersici strain CIDEFI 213.</title>
        <authorList>
            <person name="Medina R."/>
            <person name="Franco M.E.E."/>
            <person name="Lucentini C.G."/>
            <person name="Saparrat M.C.N."/>
            <person name="Balatti P.A."/>
        </authorList>
    </citation>
    <scope>NUCLEOTIDE SEQUENCE [LARGE SCALE GENOMIC DNA]</scope>
    <source>
        <strain evidence="3">CIDEFI 213</strain>
    </source>
</reference>
<protein>
    <submittedName>
        <fullName evidence="2">Uncharacterized protein</fullName>
    </submittedName>
</protein>
<dbReference type="PANTHER" id="PTHR47657">
    <property type="entry name" value="STEROL REGULATORY ELEMENT-BINDING PROTEIN ECM22"/>
    <property type="match status" value="1"/>
</dbReference>
<gene>
    <name evidence="2" type="ORF">DDE83_002191</name>
</gene>
<feature type="compositionally biased region" description="Low complexity" evidence="1">
    <location>
        <begin position="310"/>
        <end position="329"/>
    </location>
</feature>